<keyword evidence="8" id="KW-0464">Manganese</keyword>
<proteinExistence type="inferred from homology"/>
<sequence length="378" mass="40704">MTSSSDTDDTTSPPSSTAETLFSSDGGTTSSSGEFSLSSGDIPATVTAAIDPPSYVDVGDAPAAREKCVGRQERVSWGWTSVIGRRSEMEDAVAVVPRFVSRTCFHAGGCTAPGSRMSGDVSPLHFFGVYDGHGGSQVADFCAKKMHGVIAEELNQEGIGEHEWQQKWQEAFCSGFRRADDEVMTDAVASEMVGSTAVVAVVSGCQIILSNCGDSRAVLCKRTQTIPLTVDHKPDRVDELSRIEGEGGRVINWYGARVLGVLAMSRAIGDRYMSPYIIPVPEVTFMTRSEEDECLILASDGLWDVMSNDEVGNVARRLFRRISKSKIAGDKSPAQVVADNLTELAGRLNSSDNISIIVVDLKPRRRLKPSTEILSNPD</sequence>
<dbReference type="CDD" id="cd00143">
    <property type="entry name" value="PP2Cc"/>
    <property type="match status" value="1"/>
</dbReference>
<protein>
    <recommendedName>
        <fullName evidence="3">protein-serine/threonine phosphatase</fullName>
        <ecNumber evidence="3">3.1.3.16</ecNumber>
    </recommendedName>
</protein>
<dbReference type="InterPro" id="IPR000222">
    <property type="entry name" value="PP2C_BS"/>
</dbReference>
<dbReference type="Proteomes" id="UP001443914">
    <property type="component" value="Unassembled WGS sequence"/>
</dbReference>
<evidence type="ECO:0000259" key="11">
    <source>
        <dbReference type="PROSITE" id="PS51746"/>
    </source>
</evidence>
<evidence type="ECO:0000256" key="4">
    <source>
        <dbReference type="ARBA" id="ARBA00022723"/>
    </source>
</evidence>
<dbReference type="FunFam" id="3.60.40.10:FF:000041">
    <property type="entry name" value="Protein phosphatase 2C 51"/>
    <property type="match status" value="1"/>
</dbReference>
<evidence type="ECO:0000256" key="6">
    <source>
        <dbReference type="ARBA" id="ARBA00022842"/>
    </source>
</evidence>
<dbReference type="InterPro" id="IPR036457">
    <property type="entry name" value="PPM-type-like_dom_sf"/>
</dbReference>
<evidence type="ECO:0000256" key="3">
    <source>
        <dbReference type="ARBA" id="ARBA00013081"/>
    </source>
</evidence>
<accession>A0AAW1J3J1</accession>
<dbReference type="GO" id="GO:0004722">
    <property type="term" value="F:protein serine/threonine phosphatase activity"/>
    <property type="evidence" value="ECO:0007669"/>
    <property type="project" value="UniProtKB-EC"/>
</dbReference>
<keyword evidence="4" id="KW-0479">Metal-binding</keyword>
<keyword evidence="7 9" id="KW-0904">Protein phosphatase</keyword>
<evidence type="ECO:0000256" key="1">
    <source>
        <dbReference type="ARBA" id="ARBA00001936"/>
    </source>
</evidence>
<feature type="region of interest" description="Disordered" evidence="10">
    <location>
        <begin position="1"/>
        <end position="38"/>
    </location>
</feature>
<organism evidence="12 13">
    <name type="scientific">Saponaria officinalis</name>
    <name type="common">Common soapwort</name>
    <name type="synonym">Lychnis saponaria</name>
    <dbReference type="NCBI Taxonomy" id="3572"/>
    <lineage>
        <taxon>Eukaryota</taxon>
        <taxon>Viridiplantae</taxon>
        <taxon>Streptophyta</taxon>
        <taxon>Embryophyta</taxon>
        <taxon>Tracheophyta</taxon>
        <taxon>Spermatophyta</taxon>
        <taxon>Magnoliopsida</taxon>
        <taxon>eudicotyledons</taxon>
        <taxon>Gunneridae</taxon>
        <taxon>Pentapetalae</taxon>
        <taxon>Caryophyllales</taxon>
        <taxon>Caryophyllaceae</taxon>
        <taxon>Caryophylleae</taxon>
        <taxon>Saponaria</taxon>
    </lineage>
</organism>
<evidence type="ECO:0000256" key="10">
    <source>
        <dbReference type="SAM" id="MobiDB-lite"/>
    </source>
</evidence>
<dbReference type="EMBL" id="JBDFQZ010000008">
    <property type="protein sequence ID" value="KAK9697597.1"/>
    <property type="molecule type" value="Genomic_DNA"/>
</dbReference>
<evidence type="ECO:0000256" key="9">
    <source>
        <dbReference type="RuleBase" id="RU003465"/>
    </source>
</evidence>
<dbReference type="InterPro" id="IPR001932">
    <property type="entry name" value="PPM-type_phosphatase-like_dom"/>
</dbReference>
<evidence type="ECO:0000313" key="12">
    <source>
        <dbReference type="EMBL" id="KAK9697597.1"/>
    </source>
</evidence>
<comment type="similarity">
    <text evidence="9">Belongs to the PP2C family.</text>
</comment>
<dbReference type="GO" id="GO:0046872">
    <property type="term" value="F:metal ion binding"/>
    <property type="evidence" value="ECO:0007669"/>
    <property type="project" value="UniProtKB-KW"/>
</dbReference>
<keyword evidence="6" id="KW-0460">Magnesium</keyword>
<dbReference type="SMART" id="SM00332">
    <property type="entry name" value="PP2Cc"/>
    <property type="match status" value="1"/>
</dbReference>
<dbReference type="AlphaFoldDB" id="A0AAW1J3J1"/>
<reference evidence="12" key="1">
    <citation type="submission" date="2024-03" db="EMBL/GenBank/DDBJ databases">
        <title>WGS assembly of Saponaria officinalis var. Norfolk2.</title>
        <authorList>
            <person name="Jenkins J."/>
            <person name="Shu S."/>
            <person name="Grimwood J."/>
            <person name="Barry K."/>
            <person name="Goodstein D."/>
            <person name="Schmutz J."/>
            <person name="Leebens-Mack J."/>
            <person name="Osbourn A."/>
        </authorList>
    </citation>
    <scope>NUCLEOTIDE SEQUENCE [LARGE SCALE GENOMIC DNA]</scope>
    <source>
        <strain evidence="12">JIC</strain>
    </source>
</reference>
<evidence type="ECO:0000313" key="13">
    <source>
        <dbReference type="Proteomes" id="UP001443914"/>
    </source>
</evidence>
<dbReference type="Pfam" id="PF00481">
    <property type="entry name" value="PP2C"/>
    <property type="match status" value="1"/>
</dbReference>
<keyword evidence="13" id="KW-1185">Reference proteome</keyword>
<dbReference type="EC" id="3.1.3.16" evidence="3"/>
<dbReference type="InterPro" id="IPR015655">
    <property type="entry name" value="PP2C"/>
</dbReference>
<dbReference type="SUPFAM" id="SSF81606">
    <property type="entry name" value="PP2C-like"/>
    <property type="match status" value="1"/>
</dbReference>
<evidence type="ECO:0000256" key="7">
    <source>
        <dbReference type="ARBA" id="ARBA00022912"/>
    </source>
</evidence>
<keyword evidence="5 9" id="KW-0378">Hydrolase</keyword>
<gene>
    <name evidence="12" type="ORF">RND81_08G047500</name>
</gene>
<comment type="caution">
    <text evidence="12">The sequence shown here is derived from an EMBL/GenBank/DDBJ whole genome shotgun (WGS) entry which is preliminary data.</text>
</comment>
<name>A0AAW1J3J1_SAPOF</name>
<dbReference type="PROSITE" id="PS51746">
    <property type="entry name" value="PPM_2"/>
    <property type="match status" value="1"/>
</dbReference>
<dbReference type="PANTHER" id="PTHR47992">
    <property type="entry name" value="PROTEIN PHOSPHATASE"/>
    <property type="match status" value="1"/>
</dbReference>
<evidence type="ECO:0000256" key="8">
    <source>
        <dbReference type="ARBA" id="ARBA00023211"/>
    </source>
</evidence>
<comment type="cofactor">
    <cofactor evidence="2">
        <name>Mg(2+)</name>
        <dbReference type="ChEBI" id="CHEBI:18420"/>
    </cofactor>
</comment>
<dbReference type="Gene3D" id="3.60.40.10">
    <property type="entry name" value="PPM-type phosphatase domain"/>
    <property type="match status" value="1"/>
</dbReference>
<comment type="cofactor">
    <cofactor evidence="1">
        <name>Mn(2+)</name>
        <dbReference type="ChEBI" id="CHEBI:29035"/>
    </cofactor>
</comment>
<evidence type="ECO:0000256" key="5">
    <source>
        <dbReference type="ARBA" id="ARBA00022801"/>
    </source>
</evidence>
<feature type="domain" description="PPM-type phosphatase" evidence="11">
    <location>
        <begin position="76"/>
        <end position="361"/>
    </location>
</feature>
<dbReference type="PROSITE" id="PS01032">
    <property type="entry name" value="PPM_1"/>
    <property type="match status" value="1"/>
</dbReference>
<evidence type="ECO:0000256" key="2">
    <source>
        <dbReference type="ARBA" id="ARBA00001946"/>
    </source>
</evidence>